<dbReference type="Pfam" id="PF04954">
    <property type="entry name" value="SIP"/>
    <property type="match status" value="1"/>
</dbReference>
<dbReference type="InterPro" id="IPR017938">
    <property type="entry name" value="Riboflavin_synthase-like_b-brl"/>
</dbReference>
<dbReference type="PROSITE" id="PS51384">
    <property type="entry name" value="FAD_FR"/>
    <property type="match status" value="1"/>
</dbReference>
<name>A0ABN4WZ50_9HYPH</name>
<evidence type="ECO:0000256" key="1">
    <source>
        <dbReference type="ARBA" id="ARBA00035644"/>
    </source>
</evidence>
<dbReference type="Gene3D" id="2.40.30.10">
    <property type="entry name" value="Translation factors"/>
    <property type="match status" value="1"/>
</dbReference>
<dbReference type="CDD" id="cd06193">
    <property type="entry name" value="siderophore_interacting"/>
    <property type="match status" value="1"/>
</dbReference>
<keyword evidence="4" id="KW-1185">Reference proteome</keyword>
<dbReference type="EMBL" id="CP019630">
    <property type="protein sequence ID" value="AQQ05848.1"/>
    <property type="molecule type" value="Genomic_DNA"/>
</dbReference>
<dbReference type="InterPro" id="IPR017927">
    <property type="entry name" value="FAD-bd_FR_type"/>
</dbReference>
<accession>A0ABN4WZ50</accession>
<sequence length="269" mass="30036">MRSSLATPAKRQPRFLTVKSTHYLSPNLIRVTFAGPELQGFPEGHEGANCKLLLPRDGESREAFEAHYAPDGPSERVHPVRTYTVRSFRRDTLELDIDFVAHGDEGPATRWAQRAAEGDFLGFLGPSQPKITEFHADWYLLAADLSAMPVVEATLEAMPREARGLVLFEVPSEADKREIAAPEGVEIRWLVQENPHLPSTAQVDLVKSLEWPAGTIQTCIAGESSVIRALRDHLHNERKVPKADTYISGYWKIGLVEDEHQQLKRAEAA</sequence>
<organism evidence="3 4">
    <name type="scientific">Roseibium algicola</name>
    <dbReference type="NCBI Taxonomy" id="2857014"/>
    <lineage>
        <taxon>Bacteria</taxon>
        <taxon>Pseudomonadati</taxon>
        <taxon>Pseudomonadota</taxon>
        <taxon>Alphaproteobacteria</taxon>
        <taxon>Hyphomicrobiales</taxon>
        <taxon>Stappiaceae</taxon>
        <taxon>Roseibium</taxon>
    </lineage>
</organism>
<evidence type="ECO:0000313" key="4">
    <source>
        <dbReference type="Proteomes" id="UP000188174"/>
    </source>
</evidence>
<feature type="domain" description="FAD-binding FR-type" evidence="2">
    <location>
        <begin position="11"/>
        <end position="133"/>
    </location>
</feature>
<gene>
    <name evidence="3" type="ORF">B0E33_21625</name>
</gene>
<dbReference type="InterPro" id="IPR013113">
    <property type="entry name" value="SIP_FAD-bd"/>
</dbReference>
<dbReference type="SUPFAM" id="SSF63380">
    <property type="entry name" value="Riboflavin synthase domain-like"/>
    <property type="match status" value="1"/>
</dbReference>
<dbReference type="Pfam" id="PF08021">
    <property type="entry name" value="FAD_binding_9"/>
    <property type="match status" value="1"/>
</dbReference>
<dbReference type="Proteomes" id="UP000188174">
    <property type="component" value="Chromosome"/>
</dbReference>
<dbReference type="InterPro" id="IPR039261">
    <property type="entry name" value="FNR_nucleotide-bd"/>
</dbReference>
<proteinExistence type="inferred from homology"/>
<dbReference type="Gene3D" id="3.40.50.80">
    <property type="entry name" value="Nucleotide-binding domain of ferredoxin-NADP reductase (FNR) module"/>
    <property type="match status" value="1"/>
</dbReference>
<evidence type="ECO:0000259" key="2">
    <source>
        <dbReference type="PROSITE" id="PS51384"/>
    </source>
</evidence>
<dbReference type="InterPro" id="IPR039374">
    <property type="entry name" value="SIP_fam"/>
</dbReference>
<comment type="similarity">
    <text evidence="1">Belongs to the SIP oxidoreductase family.</text>
</comment>
<dbReference type="InterPro" id="IPR007037">
    <property type="entry name" value="SIP_rossman_dom"/>
</dbReference>
<reference evidence="3 4" key="1">
    <citation type="submission" date="2017-02" db="EMBL/GenBank/DDBJ databases">
        <authorList>
            <person name="Jeong S."/>
        </authorList>
    </citation>
    <scope>NUCLEOTIDE SEQUENCE [LARGE SCALE GENOMIC DNA]</scope>
    <source>
        <strain evidence="3 4">RMAR6-6</strain>
    </source>
</reference>
<evidence type="ECO:0000313" key="3">
    <source>
        <dbReference type="EMBL" id="AQQ05848.1"/>
    </source>
</evidence>
<dbReference type="PANTHER" id="PTHR30157">
    <property type="entry name" value="FERRIC REDUCTASE, NADPH-DEPENDENT"/>
    <property type="match status" value="1"/>
</dbReference>
<dbReference type="PANTHER" id="PTHR30157:SF0">
    <property type="entry name" value="NADPH-DEPENDENT FERRIC-CHELATE REDUCTASE"/>
    <property type="match status" value="1"/>
</dbReference>
<protein>
    <submittedName>
        <fullName evidence="3">NADPH-dependent ferric siderophore reductase</fullName>
    </submittedName>
</protein>